<gene>
    <name evidence="1" type="primary">yesO_4</name>
    <name evidence="1" type="ORF">HALOF300_00647</name>
</gene>
<organism evidence="1 2">
    <name type="scientific">Occultella aeris</name>
    <dbReference type="NCBI Taxonomy" id="2761496"/>
    <lineage>
        <taxon>Bacteria</taxon>
        <taxon>Bacillati</taxon>
        <taxon>Actinomycetota</taxon>
        <taxon>Actinomycetes</taxon>
        <taxon>Micrococcales</taxon>
        <taxon>Ruaniaceae</taxon>
        <taxon>Occultella</taxon>
    </lineage>
</organism>
<dbReference type="AlphaFoldDB" id="A0A7M4DEV6"/>
<comment type="caution">
    <text evidence="1">The sequence shown here is derived from an EMBL/GenBank/DDBJ whole genome shotgun (WGS) entry which is preliminary data.</text>
</comment>
<dbReference type="Gene3D" id="3.40.190.10">
    <property type="entry name" value="Periplasmic binding protein-like II"/>
    <property type="match status" value="2"/>
</dbReference>
<dbReference type="Pfam" id="PF13416">
    <property type="entry name" value="SBP_bac_8"/>
    <property type="match status" value="1"/>
</dbReference>
<evidence type="ECO:0000313" key="2">
    <source>
        <dbReference type="Proteomes" id="UP000419743"/>
    </source>
</evidence>
<dbReference type="SUPFAM" id="SSF53850">
    <property type="entry name" value="Periplasmic binding protein-like II"/>
    <property type="match status" value="1"/>
</dbReference>
<dbReference type="InterPro" id="IPR006059">
    <property type="entry name" value="SBP"/>
</dbReference>
<name>A0A7M4DEV6_9MICO</name>
<dbReference type="InterPro" id="IPR050490">
    <property type="entry name" value="Bact_solute-bd_prot1"/>
</dbReference>
<proteinExistence type="predicted"/>
<keyword evidence="2" id="KW-1185">Reference proteome</keyword>
<dbReference type="Proteomes" id="UP000419743">
    <property type="component" value="Unassembled WGS sequence"/>
</dbReference>
<dbReference type="PANTHER" id="PTHR43649:SF11">
    <property type="entry name" value="ABC TRANSPORTER SUBSTRATE-BINDING PROTEIN YESO-RELATED"/>
    <property type="match status" value="1"/>
</dbReference>
<protein>
    <submittedName>
        <fullName evidence="1">ABC transporter substrate-binding protein YesO</fullName>
    </submittedName>
</protein>
<accession>A0A7M4DEV6</accession>
<sequence>MAGAGAAGLGLASCSRGDTGNDDGGGGGESDGATSLTFTWWGNPVRNENTTNAIAAYLDENPDVSIEAQPGEWASYWDRLATQTAGNTAPDVIQMDMAYISEYGARGALLDLDEYGLDTSGFLEGTADSGVIDGTNYGVNAGINTPLVMVNTALLDQYGIALPDDMTWTWDDWLALATSITDASAGAVIGTSAIISNDAMISAWLRQQGKELFLEGAQLGFEVDDVTAWLEFQQRFADAGAMPSASQITEESSVAFDQSMFLTGKTAMAMYWSNQLEAAETASGSELTILRFPSLDGDATTRKAWYKASMLWSASARTENPEAAVAFINWLINSTAAGEANLAERGIPANEEVQAHIADLLSDPQQRVAAFISDIEGELGDTPIAPPPGGGQFGALLLRYATEMLFGNATAAEAASGFYDELTAAISGS</sequence>
<dbReference type="PANTHER" id="PTHR43649">
    <property type="entry name" value="ARABINOSE-BINDING PROTEIN-RELATED"/>
    <property type="match status" value="1"/>
</dbReference>
<reference evidence="1 2" key="1">
    <citation type="submission" date="2019-11" db="EMBL/GenBank/DDBJ databases">
        <authorList>
            <person name="Criscuolo A."/>
        </authorList>
    </citation>
    <scope>NUCLEOTIDE SEQUENCE [LARGE SCALE GENOMIC DNA]</scope>
    <source>
        <strain evidence="1">CIP111667</strain>
    </source>
</reference>
<evidence type="ECO:0000313" key="1">
    <source>
        <dbReference type="EMBL" id="VZO35449.1"/>
    </source>
</evidence>
<dbReference type="EMBL" id="CACRYJ010000011">
    <property type="protein sequence ID" value="VZO35449.1"/>
    <property type="molecule type" value="Genomic_DNA"/>
</dbReference>